<gene>
    <name evidence="2" type="ORF">g.21793</name>
</gene>
<dbReference type="EMBL" id="GEDC01027964">
    <property type="protein sequence ID" value="JAS09334.1"/>
    <property type="molecule type" value="Transcribed_RNA"/>
</dbReference>
<name>A0A1B6C7C9_9HEMI</name>
<reference evidence="2" key="1">
    <citation type="submission" date="2015-12" db="EMBL/GenBank/DDBJ databases">
        <title>De novo transcriptome assembly of four potential Pierce s Disease insect vectors from Arizona vineyards.</title>
        <authorList>
            <person name="Tassone E.E."/>
        </authorList>
    </citation>
    <scope>NUCLEOTIDE SEQUENCE</scope>
</reference>
<accession>A0A1B6C7C9</accession>
<proteinExistence type="predicted"/>
<evidence type="ECO:0000313" key="2">
    <source>
        <dbReference type="EMBL" id="JAS09334.1"/>
    </source>
</evidence>
<feature type="non-terminal residue" evidence="2">
    <location>
        <position position="1"/>
    </location>
</feature>
<organism evidence="2">
    <name type="scientific">Clastoptera arizonana</name>
    <name type="common">Arizona spittle bug</name>
    <dbReference type="NCBI Taxonomy" id="38151"/>
    <lineage>
        <taxon>Eukaryota</taxon>
        <taxon>Metazoa</taxon>
        <taxon>Ecdysozoa</taxon>
        <taxon>Arthropoda</taxon>
        <taxon>Hexapoda</taxon>
        <taxon>Insecta</taxon>
        <taxon>Pterygota</taxon>
        <taxon>Neoptera</taxon>
        <taxon>Paraneoptera</taxon>
        <taxon>Hemiptera</taxon>
        <taxon>Auchenorrhyncha</taxon>
        <taxon>Cercopoidea</taxon>
        <taxon>Clastopteridae</taxon>
        <taxon>Clastoptera</taxon>
    </lineage>
</organism>
<feature type="region of interest" description="Disordered" evidence="1">
    <location>
        <begin position="1"/>
        <end position="21"/>
    </location>
</feature>
<sequence length="135" mass="15097">VTLGEDDDYEGVGDDGDEEEEGHDVAVHGLGVLDGELRGHVEIDGLGQVVGRHCRGVGEVGCIQDVHLELYLHLQLLQLIFKCRLSFTAYSQRWSLDNMATSNSNFHLISRHFLLSYDFILKPTFITAIFPLLLD</sequence>
<dbReference type="AlphaFoldDB" id="A0A1B6C7C9"/>
<evidence type="ECO:0000256" key="1">
    <source>
        <dbReference type="SAM" id="MobiDB-lite"/>
    </source>
</evidence>
<protein>
    <submittedName>
        <fullName evidence="2">Uncharacterized protein</fullName>
    </submittedName>
</protein>